<reference evidence="1" key="1">
    <citation type="submission" date="2019-09" db="EMBL/GenBank/DDBJ databases">
        <title>Draft genome information of white flower Hibiscus syriacus.</title>
        <authorList>
            <person name="Kim Y.-M."/>
        </authorList>
    </citation>
    <scope>NUCLEOTIDE SEQUENCE [LARGE SCALE GENOMIC DNA]</scope>
    <source>
        <strain evidence="1">YM2019G1</strain>
    </source>
</reference>
<gene>
    <name evidence="1" type="ORF">F3Y22_tig00110621pilonHSYRG00290</name>
</gene>
<name>A0A6A2ZZJ8_HIBSY</name>
<proteinExistence type="predicted"/>
<protein>
    <submittedName>
        <fullName evidence="1">Uncharacterized protein</fullName>
    </submittedName>
</protein>
<dbReference type="AlphaFoldDB" id="A0A6A2ZZJ8"/>
<evidence type="ECO:0000313" key="1">
    <source>
        <dbReference type="EMBL" id="KAE8697451.1"/>
    </source>
</evidence>
<sequence length="110" mass="12457">MHEVIGNRISPDGFTCGRICKTGKLDRLPLRVSGKESLKMAIYLNRISITNGSSHSADSIVALIRCYCKQSDIDKAVSFLSFFAKEFQIINTENYIFSCENIYRVVIWIS</sequence>
<comment type="caution">
    <text evidence="1">The sequence shown here is derived from an EMBL/GenBank/DDBJ whole genome shotgun (WGS) entry which is preliminary data.</text>
</comment>
<evidence type="ECO:0000313" key="2">
    <source>
        <dbReference type="Proteomes" id="UP000436088"/>
    </source>
</evidence>
<dbReference type="Proteomes" id="UP000436088">
    <property type="component" value="Unassembled WGS sequence"/>
</dbReference>
<accession>A0A6A2ZZJ8</accession>
<dbReference type="EMBL" id="VEPZ02001051">
    <property type="protein sequence ID" value="KAE8697451.1"/>
    <property type="molecule type" value="Genomic_DNA"/>
</dbReference>
<keyword evidence="2" id="KW-1185">Reference proteome</keyword>
<organism evidence="1 2">
    <name type="scientific">Hibiscus syriacus</name>
    <name type="common">Rose of Sharon</name>
    <dbReference type="NCBI Taxonomy" id="106335"/>
    <lineage>
        <taxon>Eukaryota</taxon>
        <taxon>Viridiplantae</taxon>
        <taxon>Streptophyta</taxon>
        <taxon>Embryophyta</taxon>
        <taxon>Tracheophyta</taxon>
        <taxon>Spermatophyta</taxon>
        <taxon>Magnoliopsida</taxon>
        <taxon>eudicotyledons</taxon>
        <taxon>Gunneridae</taxon>
        <taxon>Pentapetalae</taxon>
        <taxon>rosids</taxon>
        <taxon>malvids</taxon>
        <taxon>Malvales</taxon>
        <taxon>Malvaceae</taxon>
        <taxon>Malvoideae</taxon>
        <taxon>Hibiscus</taxon>
    </lineage>
</organism>